<keyword evidence="1 8" id="KW-0479">Metal-binding</keyword>
<comment type="cofactor">
    <cofactor evidence="8">
        <name>Zn(2+)</name>
        <dbReference type="ChEBI" id="CHEBI:29105"/>
    </cofactor>
    <text evidence="8">Binds 2 Zn(2+) ions per monomer.</text>
</comment>
<dbReference type="NCBIfam" id="NF008035">
    <property type="entry name" value="PRK10767.1"/>
    <property type="match status" value="1"/>
</dbReference>
<dbReference type="InterPro" id="IPR002939">
    <property type="entry name" value="DnaJ_C"/>
</dbReference>
<dbReference type="PROSITE" id="PS51188">
    <property type="entry name" value="ZF_CR"/>
    <property type="match status" value="1"/>
</dbReference>
<dbReference type="SUPFAM" id="SSF46565">
    <property type="entry name" value="Chaperone J-domain"/>
    <property type="match status" value="1"/>
</dbReference>
<feature type="domain" description="CR-type" evidence="11">
    <location>
        <begin position="145"/>
        <end position="227"/>
    </location>
</feature>
<dbReference type="AlphaFoldDB" id="A0A1G2CBQ8"/>
<dbReference type="InterPro" id="IPR012724">
    <property type="entry name" value="DnaJ"/>
</dbReference>
<dbReference type="GO" id="GO:0006260">
    <property type="term" value="P:DNA replication"/>
    <property type="evidence" value="ECO:0007669"/>
    <property type="project" value="UniProtKB-KW"/>
</dbReference>
<comment type="caution">
    <text evidence="12">The sequence shown here is derived from an EMBL/GenBank/DDBJ whole genome shotgun (WGS) entry which is preliminary data.</text>
</comment>
<feature type="repeat" description="CXXCXGXG motif" evidence="8">
    <location>
        <begin position="201"/>
        <end position="208"/>
    </location>
</feature>
<comment type="subcellular location">
    <subcellularLocation>
        <location evidence="8">Cytoplasm</location>
    </subcellularLocation>
</comment>
<reference evidence="12 13" key="1">
    <citation type="journal article" date="2016" name="Nat. Commun.">
        <title>Thousands of microbial genomes shed light on interconnected biogeochemical processes in an aquifer system.</title>
        <authorList>
            <person name="Anantharaman K."/>
            <person name="Brown C.T."/>
            <person name="Hug L.A."/>
            <person name="Sharon I."/>
            <person name="Castelle C.J."/>
            <person name="Probst A.J."/>
            <person name="Thomas B.C."/>
            <person name="Singh A."/>
            <person name="Wilkins M.J."/>
            <person name="Karaoz U."/>
            <person name="Brodie E.L."/>
            <person name="Williams K.H."/>
            <person name="Hubbard S.S."/>
            <person name="Banfield J.F."/>
        </authorList>
    </citation>
    <scope>NUCLEOTIDE SEQUENCE [LARGE SCALE GENOMIC DNA]</scope>
</reference>
<comment type="subunit">
    <text evidence="8">Homodimer.</text>
</comment>
<dbReference type="PANTHER" id="PTHR43096:SF52">
    <property type="entry name" value="DNAJ HOMOLOG 1, MITOCHONDRIAL-RELATED"/>
    <property type="match status" value="1"/>
</dbReference>
<dbReference type="InterPro" id="IPR018253">
    <property type="entry name" value="DnaJ_domain_CS"/>
</dbReference>
<feature type="binding site" evidence="8">
    <location>
        <position position="178"/>
    </location>
    <ligand>
        <name>Zn(2+)</name>
        <dbReference type="ChEBI" id="CHEBI:29105"/>
        <label>2</label>
    </ligand>
</feature>
<feature type="repeat" description="CXXCXGXG motif" evidence="8">
    <location>
        <begin position="215"/>
        <end position="222"/>
    </location>
</feature>
<evidence type="ECO:0000256" key="9">
    <source>
        <dbReference type="PROSITE-ProRule" id="PRU00546"/>
    </source>
</evidence>
<dbReference type="FunFam" id="2.10.230.10:FF:000002">
    <property type="entry name" value="Molecular chaperone DnaJ"/>
    <property type="match status" value="1"/>
</dbReference>
<feature type="binding site" evidence="8">
    <location>
        <position position="175"/>
    </location>
    <ligand>
        <name>Zn(2+)</name>
        <dbReference type="ChEBI" id="CHEBI:29105"/>
        <label>2</label>
    </ligand>
</feature>
<evidence type="ECO:0000256" key="6">
    <source>
        <dbReference type="ARBA" id="ARBA00061004"/>
    </source>
</evidence>
<protein>
    <recommendedName>
        <fullName evidence="7 8">Chaperone protein DnaJ</fullName>
    </recommendedName>
</protein>
<evidence type="ECO:0000259" key="11">
    <source>
        <dbReference type="PROSITE" id="PS51188"/>
    </source>
</evidence>
<evidence type="ECO:0000256" key="4">
    <source>
        <dbReference type="ARBA" id="ARBA00022833"/>
    </source>
</evidence>
<feature type="domain" description="J" evidence="10">
    <location>
        <begin position="4"/>
        <end position="66"/>
    </location>
</feature>
<dbReference type="PROSITE" id="PS00636">
    <property type="entry name" value="DNAJ_1"/>
    <property type="match status" value="1"/>
</dbReference>
<evidence type="ECO:0000313" key="12">
    <source>
        <dbReference type="EMBL" id="OGY98611.1"/>
    </source>
</evidence>
<keyword evidence="8" id="KW-0235">DNA replication</keyword>
<dbReference type="GO" id="GO:0051082">
    <property type="term" value="F:unfolded protein binding"/>
    <property type="evidence" value="ECO:0007669"/>
    <property type="project" value="UniProtKB-UniRule"/>
</dbReference>
<evidence type="ECO:0000256" key="1">
    <source>
        <dbReference type="ARBA" id="ARBA00022723"/>
    </source>
</evidence>
<dbReference type="GO" id="GO:0009408">
    <property type="term" value="P:response to heat"/>
    <property type="evidence" value="ECO:0007669"/>
    <property type="project" value="InterPro"/>
</dbReference>
<comment type="function">
    <text evidence="8">Participates actively in the response to hyperosmotic and heat shock by preventing the aggregation of stress-denatured proteins and by disaggregating proteins, also in an autonomous, DnaK-independent fashion. Unfolded proteins bind initially to DnaJ; upon interaction with the DnaJ-bound protein, DnaK hydrolyzes its bound ATP, resulting in the formation of a stable complex. GrpE releases ADP from DnaK; ATP binding to DnaK triggers the release of the substrate protein, thus completing the reaction cycle. Several rounds of ATP-dependent interactions between DnaJ, DnaK and GrpE are required for fully efficient folding. Also involved, together with DnaK and GrpE, in the DNA replication of plasmids through activation of initiation proteins.</text>
</comment>
<evidence type="ECO:0000256" key="5">
    <source>
        <dbReference type="ARBA" id="ARBA00023186"/>
    </source>
</evidence>
<accession>A0A1G2CBQ8</accession>
<dbReference type="InterPro" id="IPR001623">
    <property type="entry name" value="DnaJ_domain"/>
</dbReference>
<name>A0A1G2CBQ8_9BACT</name>
<feature type="zinc finger region" description="CR-type" evidence="9">
    <location>
        <begin position="145"/>
        <end position="227"/>
    </location>
</feature>
<dbReference type="CDD" id="cd06257">
    <property type="entry name" value="DnaJ"/>
    <property type="match status" value="1"/>
</dbReference>
<feature type="repeat" description="CXXCXGXG motif" evidence="8">
    <location>
        <begin position="175"/>
        <end position="182"/>
    </location>
</feature>
<dbReference type="InterPro" id="IPR001305">
    <property type="entry name" value="HSP_DnaJ_Cys-rich_dom"/>
</dbReference>
<feature type="binding site" evidence="8">
    <location>
        <position position="161"/>
    </location>
    <ligand>
        <name>Zn(2+)</name>
        <dbReference type="ChEBI" id="CHEBI:29105"/>
        <label>1</label>
    </ligand>
</feature>
<dbReference type="SUPFAM" id="SSF49493">
    <property type="entry name" value="HSP40/DnaJ peptide-binding domain"/>
    <property type="match status" value="2"/>
</dbReference>
<organism evidence="12 13">
    <name type="scientific">Candidatus Liptonbacteria bacterium RIFCSPHIGHO2_01_FULL_57_28</name>
    <dbReference type="NCBI Taxonomy" id="1798647"/>
    <lineage>
        <taxon>Bacteria</taxon>
        <taxon>Candidatus Liptoniibacteriota</taxon>
    </lineage>
</organism>
<dbReference type="Gene3D" id="1.10.287.110">
    <property type="entry name" value="DnaJ domain"/>
    <property type="match status" value="1"/>
</dbReference>
<dbReference type="CDD" id="cd10747">
    <property type="entry name" value="DnaJ_C"/>
    <property type="match status" value="1"/>
</dbReference>
<dbReference type="GO" id="GO:0005737">
    <property type="term" value="C:cytoplasm"/>
    <property type="evidence" value="ECO:0007669"/>
    <property type="project" value="UniProtKB-SubCell"/>
</dbReference>
<dbReference type="GO" id="GO:0005524">
    <property type="term" value="F:ATP binding"/>
    <property type="evidence" value="ECO:0007669"/>
    <property type="project" value="InterPro"/>
</dbReference>
<dbReference type="Gene3D" id="2.10.230.10">
    <property type="entry name" value="Heat shock protein DnaJ, cysteine-rich domain"/>
    <property type="match status" value="1"/>
</dbReference>
<dbReference type="EMBL" id="MHKX01000005">
    <property type="protein sequence ID" value="OGY98611.1"/>
    <property type="molecule type" value="Genomic_DNA"/>
</dbReference>
<comment type="domain">
    <text evidence="8">The J domain is necessary and sufficient to stimulate DnaK ATPase activity. Zinc center 1 plays an important role in the autonomous, DnaK-independent chaperone activity of DnaJ. Zinc center 2 is essential for interaction with DnaK and for DnaJ activity.</text>
</comment>
<dbReference type="SMART" id="SM00271">
    <property type="entry name" value="DnaJ"/>
    <property type="match status" value="1"/>
</dbReference>
<dbReference type="Pfam" id="PF00226">
    <property type="entry name" value="DnaJ"/>
    <property type="match status" value="1"/>
</dbReference>
<evidence type="ECO:0000259" key="10">
    <source>
        <dbReference type="PROSITE" id="PS50076"/>
    </source>
</evidence>
<dbReference type="PROSITE" id="PS50076">
    <property type="entry name" value="DNAJ_2"/>
    <property type="match status" value="1"/>
</dbReference>
<feature type="binding site" evidence="8">
    <location>
        <position position="204"/>
    </location>
    <ligand>
        <name>Zn(2+)</name>
        <dbReference type="ChEBI" id="CHEBI:29105"/>
        <label>2</label>
    </ligand>
</feature>
<dbReference type="FunFam" id="2.60.260.20:FF:000013">
    <property type="entry name" value="DnaJ subfamily B member 11"/>
    <property type="match status" value="1"/>
</dbReference>
<proteinExistence type="inferred from homology"/>
<keyword evidence="2 8" id="KW-0677">Repeat</keyword>
<dbReference type="STRING" id="1798647.A2855_02050"/>
<keyword evidence="8" id="KW-0963">Cytoplasm</keyword>
<comment type="similarity">
    <text evidence="6 8">Belongs to the DnaJ family.</text>
</comment>
<sequence length="367" mass="39750">MPKDYYKILGIAKSASGEEVKKAYRKLAHEHHPDKKGGNESKFKEINEAYQVLGDKAKRETYDRFGTAEPGGFGGAGGWPGGGFGGFQWGQAGPGGFEGVDMGDLGDIFETFFGGMGGAVRRRTVTHGSDLETVQEITLEEAYHGVRKNIVIRTHVACAACKGQGGDAAAGTETCSACDGKGEVREEKRTFFGSFSQVRTCERCHGAGKMPKKPCATCKGSGRVAGERHAELDITAGIADGQIIQVKAFGEAGERGAAAGDLYVRVRVKLHPHFERRGDDLVVRKELNIFDLLLGRKVEVKTLDGKSVEAEIPAHFNLKDDLRIPGKGMPRFRSFGHGDLLVEFILKAPKKLGAKEKKILEDLEKDL</sequence>
<dbReference type="HAMAP" id="MF_01152">
    <property type="entry name" value="DnaJ"/>
    <property type="match status" value="1"/>
</dbReference>
<keyword evidence="5 8" id="KW-0143">Chaperone</keyword>
<keyword evidence="4 8" id="KW-0862">Zinc</keyword>
<dbReference type="InterPro" id="IPR036410">
    <property type="entry name" value="HSP_DnaJ_Cys-rich_dom_sf"/>
</dbReference>
<evidence type="ECO:0000256" key="3">
    <source>
        <dbReference type="ARBA" id="ARBA00022771"/>
    </source>
</evidence>
<keyword evidence="3 8" id="KW-0863">Zinc-finger</keyword>
<dbReference type="Proteomes" id="UP000179059">
    <property type="component" value="Unassembled WGS sequence"/>
</dbReference>
<dbReference type="GO" id="GO:0042026">
    <property type="term" value="P:protein refolding"/>
    <property type="evidence" value="ECO:0007669"/>
    <property type="project" value="TreeGrafter"/>
</dbReference>
<dbReference type="Gene3D" id="2.60.260.20">
    <property type="entry name" value="Urease metallochaperone UreE, N-terminal domain"/>
    <property type="match status" value="2"/>
</dbReference>
<evidence type="ECO:0000256" key="7">
    <source>
        <dbReference type="ARBA" id="ARBA00067609"/>
    </source>
</evidence>
<feature type="binding site" evidence="8">
    <location>
        <position position="201"/>
    </location>
    <ligand>
        <name>Zn(2+)</name>
        <dbReference type="ChEBI" id="CHEBI:29105"/>
        <label>2</label>
    </ligand>
</feature>
<feature type="binding site" evidence="8">
    <location>
        <position position="218"/>
    </location>
    <ligand>
        <name>Zn(2+)</name>
        <dbReference type="ChEBI" id="CHEBI:29105"/>
        <label>1</label>
    </ligand>
</feature>
<dbReference type="PRINTS" id="PR00625">
    <property type="entry name" value="JDOMAIN"/>
</dbReference>
<evidence type="ECO:0000256" key="2">
    <source>
        <dbReference type="ARBA" id="ARBA00022737"/>
    </source>
</evidence>
<dbReference type="InterPro" id="IPR008971">
    <property type="entry name" value="HSP40/DnaJ_pept-bd"/>
</dbReference>
<feature type="binding site" evidence="8">
    <location>
        <position position="158"/>
    </location>
    <ligand>
        <name>Zn(2+)</name>
        <dbReference type="ChEBI" id="CHEBI:29105"/>
        <label>1</label>
    </ligand>
</feature>
<dbReference type="SUPFAM" id="SSF57938">
    <property type="entry name" value="DnaJ/Hsp40 cysteine-rich domain"/>
    <property type="match status" value="1"/>
</dbReference>
<feature type="binding site" evidence="8">
    <location>
        <position position="215"/>
    </location>
    <ligand>
        <name>Zn(2+)</name>
        <dbReference type="ChEBI" id="CHEBI:29105"/>
        <label>1</label>
    </ligand>
</feature>
<evidence type="ECO:0000256" key="8">
    <source>
        <dbReference type="HAMAP-Rule" id="MF_01152"/>
    </source>
</evidence>
<dbReference type="GO" id="GO:0008270">
    <property type="term" value="F:zinc ion binding"/>
    <property type="evidence" value="ECO:0007669"/>
    <property type="project" value="UniProtKB-UniRule"/>
</dbReference>
<keyword evidence="8" id="KW-0346">Stress response</keyword>
<gene>
    <name evidence="8" type="primary">dnaJ</name>
    <name evidence="12" type="ORF">A2855_02050</name>
</gene>
<dbReference type="GO" id="GO:0031072">
    <property type="term" value="F:heat shock protein binding"/>
    <property type="evidence" value="ECO:0007669"/>
    <property type="project" value="InterPro"/>
</dbReference>
<dbReference type="Pfam" id="PF01556">
    <property type="entry name" value="DnaJ_C"/>
    <property type="match status" value="1"/>
</dbReference>
<feature type="repeat" description="CXXCXGXG motif" evidence="8">
    <location>
        <begin position="158"/>
        <end position="165"/>
    </location>
</feature>
<dbReference type="InterPro" id="IPR036869">
    <property type="entry name" value="J_dom_sf"/>
</dbReference>
<dbReference type="PANTHER" id="PTHR43096">
    <property type="entry name" value="DNAJ HOMOLOG 1, MITOCHONDRIAL-RELATED"/>
    <property type="match status" value="1"/>
</dbReference>
<dbReference type="Pfam" id="PF00684">
    <property type="entry name" value="DnaJ_CXXCXGXG"/>
    <property type="match status" value="1"/>
</dbReference>
<evidence type="ECO:0000313" key="13">
    <source>
        <dbReference type="Proteomes" id="UP000179059"/>
    </source>
</evidence>